<feature type="domain" description="Survival Motor Neuron Gemin2-binding" evidence="2">
    <location>
        <begin position="10"/>
        <end position="33"/>
    </location>
</feature>
<accession>A0AAN9UXV5</accession>
<dbReference type="EMBL" id="JAKJXP020000010">
    <property type="protein sequence ID" value="KAK7755906.1"/>
    <property type="molecule type" value="Genomic_DNA"/>
</dbReference>
<organism evidence="3 4">
    <name type="scientific">Diatrype stigma</name>
    <dbReference type="NCBI Taxonomy" id="117547"/>
    <lineage>
        <taxon>Eukaryota</taxon>
        <taxon>Fungi</taxon>
        <taxon>Dikarya</taxon>
        <taxon>Ascomycota</taxon>
        <taxon>Pezizomycotina</taxon>
        <taxon>Sordariomycetes</taxon>
        <taxon>Xylariomycetidae</taxon>
        <taxon>Xylariales</taxon>
        <taxon>Diatrypaceae</taxon>
        <taxon>Diatrype</taxon>
    </lineage>
</organism>
<sequence>MAANENLTHDEIWDDSTLVNSWNEALEEYKKYHSIHTKGGNVNDLIKEKETSDAKDEPEEPRPQQVDSPTDEESPEKREQGKVSPSSFSLDLNENLL</sequence>
<dbReference type="CDD" id="cd22851">
    <property type="entry name" value="SMN_N"/>
    <property type="match status" value="1"/>
</dbReference>
<reference evidence="3 4" key="1">
    <citation type="submission" date="2024-02" db="EMBL/GenBank/DDBJ databases">
        <title>De novo assembly and annotation of 12 fungi associated with fruit tree decline syndrome in Ontario, Canada.</title>
        <authorList>
            <person name="Sulman M."/>
            <person name="Ellouze W."/>
            <person name="Ilyukhin E."/>
        </authorList>
    </citation>
    <scope>NUCLEOTIDE SEQUENCE [LARGE SCALE GENOMIC DNA]</scope>
    <source>
        <strain evidence="3 4">M11/M66-122</strain>
    </source>
</reference>
<keyword evidence="4" id="KW-1185">Reference proteome</keyword>
<dbReference type="AlphaFoldDB" id="A0AAN9UXV5"/>
<protein>
    <recommendedName>
        <fullName evidence="2">Survival Motor Neuron Gemin2-binding domain-containing protein</fullName>
    </recommendedName>
</protein>
<dbReference type="PANTHER" id="PTHR39267">
    <property type="entry name" value="SURVIVAL MOTOR NEURON-LIKE PROTEIN 1"/>
    <property type="match status" value="1"/>
</dbReference>
<dbReference type="InterPro" id="IPR040424">
    <property type="entry name" value="Smn1"/>
</dbReference>
<gene>
    <name evidence="3" type="ORF">SLS62_002193</name>
</gene>
<feature type="compositionally biased region" description="Basic and acidic residues" evidence="1">
    <location>
        <begin position="45"/>
        <end position="55"/>
    </location>
</feature>
<dbReference type="Pfam" id="PF20636">
    <property type="entry name" value="SMN_G2-BD"/>
    <property type="match status" value="1"/>
</dbReference>
<dbReference type="PANTHER" id="PTHR39267:SF1">
    <property type="entry name" value="SURVIVAL MOTOR NEURON PROTEIN"/>
    <property type="match status" value="1"/>
</dbReference>
<evidence type="ECO:0000259" key="2">
    <source>
        <dbReference type="Pfam" id="PF20636"/>
    </source>
</evidence>
<feature type="compositionally biased region" description="Polar residues" evidence="1">
    <location>
        <begin position="83"/>
        <end position="97"/>
    </location>
</feature>
<evidence type="ECO:0000256" key="1">
    <source>
        <dbReference type="SAM" id="MobiDB-lite"/>
    </source>
</evidence>
<dbReference type="Proteomes" id="UP001320420">
    <property type="component" value="Unassembled WGS sequence"/>
</dbReference>
<dbReference type="InterPro" id="IPR049481">
    <property type="entry name" value="SMN_G2-BD"/>
</dbReference>
<evidence type="ECO:0000313" key="4">
    <source>
        <dbReference type="Proteomes" id="UP001320420"/>
    </source>
</evidence>
<comment type="caution">
    <text evidence="3">The sequence shown here is derived from an EMBL/GenBank/DDBJ whole genome shotgun (WGS) entry which is preliminary data.</text>
</comment>
<evidence type="ECO:0000313" key="3">
    <source>
        <dbReference type="EMBL" id="KAK7755906.1"/>
    </source>
</evidence>
<proteinExistence type="predicted"/>
<feature type="region of interest" description="Disordered" evidence="1">
    <location>
        <begin position="36"/>
        <end position="97"/>
    </location>
</feature>
<dbReference type="GO" id="GO:0005634">
    <property type="term" value="C:nucleus"/>
    <property type="evidence" value="ECO:0007669"/>
    <property type="project" value="TreeGrafter"/>
</dbReference>
<name>A0AAN9UXV5_9PEZI</name>